<dbReference type="Gene3D" id="3.80.10.10">
    <property type="entry name" value="Ribonuclease Inhibitor"/>
    <property type="match status" value="2"/>
</dbReference>
<dbReference type="PANTHER" id="PTHR45752">
    <property type="entry name" value="LEUCINE-RICH REPEAT-CONTAINING"/>
    <property type="match status" value="1"/>
</dbReference>
<dbReference type="AlphaFoldDB" id="A0A1D8PEW3"/>
<reference evidence="2 3" key="3">
    <citation type="journal article" date="2013" name="Genome Biol.">
        <title>Assembly of a phased diploid Candida albicans genome facilitates allele-specific measurements and provides a simple model for repeat and indel structure.</title>
        <authorList>
            <person name="Muzzey D."/>
            <person name="Schwartz K."/>
            <person name="Weissman J.S."/>
            <person name="Sherlock G."/>
        </authorList>
    </citation>
    <scope>NUCLEOTIDE SEQUENCE [LARGE SCALE GENOMIC DNA]</scope>
    <source>
        <strain evidence="3">SC5314 / ATCC MYA-2876</strain>
    </source>
</reference>
<dbReference type="CGD" id="CAL0000185090">
    <property type="gene designation" value="orf19.8611"/>
</dbReference>
<dbReference type="SUPFAM" id="SSF52047">
    <property type="entry name" value="RNI-like"/>
    <property type="match status" value="1"/>
</dbReference>
<dbReference type="SUPFAM" id="SSF52058">
    <property type="entry name" value="L domain-like"/>
    <property type="match status" value="1"/>
</dbReference>
<dbReference type="STRING" id="237561.A0A1D8PEW3"/>
<dbReference type="InParanoid" id="A0A1D8PEW3"/>
<dbReference type="InterPro" id="IPR006553">
    <property type="entry name" value="Leu-rich_rpt_Cys-con_subtyp"/>
</dbReference>
<evidence type="ECO:0000313" key="3">
    <source>
        <dbReference type="Proteomes" id="UP000000559"/>
    </source>
</evidence>
<dbReference type="InterPro" id="IPR032675">
    <property type="entry name" value="LRR_dom_sf"/>
</dbReference>
<protein>
    <recommendedName>
        <fullName evidence="4">F-box domain-containing protein</fullName>
    </recommendedName>
</protein>
<dbReference type="EMBL" id="CP017623">
    <property type="protein sequence ID" value="AOW26681.1"/>
    <property type="molecule type" value="Genomic_DNA"/>
</dbReference>
<sequence>MTRAKNNADFFTKLAKLPPKVITIIIDELPKCILAELLYFPSIREVVASTILSNVNITEGLQRHGWNYEPDVGYADCNCVSFNIEFGNLKKGINQWNIYPKVFHMKGLSQFVDVLLTCPELLTKASSVNSTFSGLEDTEVEILEKLLMDSNIKFDYLSLSEFPDPITLSPIVKNISLLNTTLISYVIPGVKKLDIVFSNGNEEGQNYVFASDLEELTIKDDRFTQLNLPPNLRKLSIESSLGSVNIISKELVNLEYLQLKELKIASFDETGITAPNLKTLNLENCQNITDFIGLRRFQKLKYISLKGCVFPAGLLEEGLFPELEIFEYSGKDFEPESEYDGPLPLPANLKHVSIKWASSVIIDLNTFVLPSRLKHLELWDIRFSQGHLQFNEDLEYVRIRTRAIRFPGDFRIPPLVKHFQIKATHLCFYKPDFMYHLPDGLNNLQLVCPDLGRMDGLDKIVQWPESLKVFRMHYLGLNSHSLQLWNFKESNLEEIDFRGGALGQLNADALPTSLKVLTMKNLRIEELVGSFGNLKKLEKLILGCNDIKYVSFLEFPSLKFLDLGYCKFDLIPPVTVMFLNQKLKELKLYSKTMDVTVSKQDICLDRNFKRVKRDFMD</sequence>
<dbReference type="VEuPathDB" id="FungiDB:C1_10520W_A"/>
<evidence type="ECO:0008006" key="4">
    <source>
        <dbReference type="Google" id="ProtNLM"/>
    </source>
</evidence>
<dbReference type="InterPro" id="IPR050715">
    <property type="entry name" value="LRR-SigEffector_domain"/>
</dbReference>
<evidence type="ECO:0000313" key="2">
    <source>
        <dbReference type="EMBL" id="AOW26681.1"/>
    </source>
</evidence>
<proteinExistence type="predicted"/>
<keyword evidence="3" id="KW-1185">Reference proteome</keyword>
<dbReference type="OrthoDB" id="1111193at2759"/>
<gene>
    <name evidence="2" type="ordered locus">CAALFM_C110520WA</name>
    <name evidence="1" type="ordered locus">orf19.8611</name>
</gene>
<dbReference type="SMR" id="A0A1D8PEW3"/>
<evidence type="ECO:0000313" key="1">
    <source>
        <dbReference type="CGD" id="CAL0000185090"/>
    </source>
</evidence>
<organism evidence="2 3">
    <name type="scientific">Candida albicans (strain SC5314 / ATCC MYA-2876)</name>
    <name type="common">Yeast</name>
    <dbReference type="NCBI Taxonomy" id="237561"/>
    <lineage>
        <taxon>Eukaryota</taxon>
        <taxon>Fungi</taxon>
        <taxon>Dikarya</taxon>
        <taxon>Ascomycota</taxon>
        <taxon>Saccharomycotina</taxon>
        <taxon>Pichiomycetes</taxon>
        <taxon>Debaryomycetaceae</taxon>
        <taxon>Candida/Lodderomyces clade</taxon>
        <taxon>Candida</taxon>
    </lineage>
</organism>
<reference evidence="2 3" key="1">
    <citation type="journal article" date="2004" name="Proc. Natl. Acad. Sci. U.S.A.">
        <title>The diploid genome sequence of Candida albicans.</title>
        <authorList>
            <person name="Jones T."/>
            <person name="Federspiel N.A."/>
            <person name="Chibana H."/>
            <person name="Dungan J."/>
            <person name="Kalman S."/>
            <person name="Magee B.B."/>
            <person name="Newport G."/>
            <person name="Thorstenson Y.R."/>
            <person name="Agabian N."/>
            <person name="Magee P.T."/>
            <person name="Davis R.W."/>
            <person name="Scherer S."/>
        </authorList>
    </citation>
    <scope>NUCLEOTIDE SEQUENCE [LARGE SCALE GENOMIC DNA]</scope>
    <source>
        <strain evidence="3">SC5314 / ATCC MYA-2876</strain>
    </source>
</reference>
<dbReference type="RefSeq" id="XP_711214.2">
    <property type="nucleotide sequence ID" value="XM_706122.2"/>
</dbReference>
<name>A0A1D8PEW3_CANAL</name>
<dbReference type="GeneID" id="3647191"/>
<dbReference type="SMART" id="SM00367">
    <property type="entry name" value="LRR_CC"/>
    <property type="match status" value="2"/>
</dbReference>
<reference evidence="2 3" key="2">
    <citation type="journal article" date="2007" name="Genome Biol.">
        <title>Assembly of the Candida albicans genome into sixteen supercontigs aligned on the eight chromosomes.</title>
        <authorList>
            <person name="van het Hoog M."/>
            <person name="Rast T.J."/>
            <person name="Martchenko M."/>
            <person name="Grindle S."/>
            <person name="Dignard D."/>
            <person name="Hogues H."/>
            <person name="Cuomo C."/>
            <person name="Berriman M."/>
            <person name="Scherer S."/>
            <person name="Magee B.B."/>
            <person name="Whiteway M."/>
            <person name="Chibana H."/>
            <person name="Nantel A."/>
            <person name="Magee P.T."/>
        </authorList>
    </citation>
    <scope>GENOME REANNOTATION</scope>
    <source>
        <strain evidence="3">SC5314 / ATCC MYA-2876</strain>
    </source>
</reference>
<dbReference type="KEGG" id="cal:CAALFM_C110520WA"/>
<accession>A0A1D8PEW3</accession>
<dbReference type="PANTHER" id="PTHR45752:SF187">
    <property type="entry name" value="LEUCINE-RICH REPEAT AND IQ DOMAIN-CONTAINING PROTEIN 4"/>
    <property type="match status" value="1"/>
</dbReference>
<dbReference type="Proteomes" id="UP000000559">
    <property type="component" value="Chromosome 1"/>
</dbReference>